<evidence type="ECO:0000259" key="3">
    <source>
        <dbReference type="Pfam" id="PF00849"/>
    </source>
</evidence>
<dbReference type="InterPro" id="IPR050188">
    <property type="entry name" value="RluA_PseudoU_synthase"/>
</dbReference>
<accession>A0ABT1VSN7</accession>
<dbReference type="PANTHER" id="PTHR21600:SF44">
    <property type="entry name" value="RIBOSOMAL LARGE SUBUNIT PSEUDOURIDINE SYNTHASE D"/>
    <property type="match status" value="1"/>
</dbReference>
<evidence type="ECO:0000313" key="5">
    <source>
        <dbReference type="Proteomes" id="UP001524547"/>
    </source>
</evidence>
<name>A0ABT1VSN7_9PROT</name>
<dbReference type="SUPFAM" id="SSF55120">
    <property type="entry name" value="Pseudouridine synthase"/>
    <property type="match status" value="1"/>
</dbReference>
<evidence type="ECO:0000256" key="1">
    <source>
        <dbReference type="ARBA" id="ARBA00010876"/>
    </source>
</evidence>
<dbReference type="PROSITE" id="PS01129">
    <property type="entry name" value="PSI_RLU"/>
    <property type="match status" value="1"/>
</dbReference>
<evidence type="ECO:0000256" key="2">
    <source>
        <dbReference type="ARBA" id="ARBA00023235"/>
    </source>
</evidence>
<gene>
    <name evidence="4" type="ORF">NFI88_00640</name>
</gene>
<protein>
    <submittedName>
        <fullName evidence="4">RNA pseudouridine synthase</fullName>
    </submittedName>
</protein>
<dbReference type="EMBL" id="JAMZEJ010000001">
    <property type="protein sequence ID" value="MCQ8239346.1"/>
    <property type="molecule type" value="Genomic_DNA"/>
</dbReference>
<sequence length="215" mass="23254">MLPPILFRDERFVVLNKPAGLPVHAGPRGGISVEDAFPQLSRRRDGPWLAHRLDTDTAGCLLVALRRAALHEAQRCFAEGRAGKRYWAVSRGGPDGDAGEIDRPLSKRSDRAGWRMVVDPAGQAARTRWQVLGRSGGLCWLELTLLTGRTHQARVHLSAMGWPILGDPVYGPPPDGGDRLHLLARALSLPLQPPVDAVAPPPPHMLEALAACGHA</sequence>
<dbReference type="Gene3D" id="3.30.2350.10">
    <property type="entry name" value="Pseudouridine synthase"/>
    <property type="match status" value="1"/>
</dbReference>
<dbReference type="InterPro" id="IPR006145">
    <property type="entry name" value="PsdUridine_synth_RsuA/RluA"/>
</dbReference>
<proteinExistence type="inferred from homology"/>
<dbReference type="CDD" id="cd02869">
    <property type="entry name" value="PseudoU_synth_RluA_like"/>
    <property type="match status" value="1"/>
</dbReference>
<reference evidence="4 5" key="1">
    <citation type="submission" date="2022-06" db="EMBL/GenBank/DDBJ databases">
        <title>Rhizosaccharibacter gen. nov. sp. nov. KSS12, endophytic bacteria isolated from sugarcane.</title>
        <authorList>
            <person name="Pitiwittayakul N."/>
        </authorList>
    </citation>
    <scope>NUCLEOTIDE SEQUENCE [LARGE SCALE GENOMIC DNA]</scope>
    <source>
        <strain evidence="4 5">KSS12</strain>
    </source>
</reference>
<feature type="domain" description="Pseudouridine synthase RsuA/RluA-like" evidence="3">
    <location>
        <begin position="12"/>
        <end position="159"/>
    </location>
</feature>
<dbReference type="RefSeq" id="WP_422918089.1">
    <property type="nucleotide sequence ID" value="NZ_JAMZEJ010000001.1"/>
</dbReference>
<dbReference type="InterPro" id="IPR020103">
    <property type="entry name" value="PsdUridine_synth_cat_dom_sf"/>
</dbReference>
<keyword evidence="2" id="KW-0413">Isomerase</keyword>
<keyword evidence="5" id="KW-1185">Reference proteome</keyword>
<dbReference type="InterPro" id="IPR006224">
    <property type="entry name" value="PsdUridine_synth_RluA-like_CS"/>
</dbReference>
<dbReference type="PANTHER" id="PTHR21600">
    <property type="entry name" value="MITOCHONDRIAL RNA PSEUDOURIDINE SYNTHASE"/>
    <property type="match status" value="1"/>
</dbReference>
<comment type="caution">
    <text evidence="4">The sequence shown here is derived from an EMBL/GenBank/DDBJ whole genome shotgun (WGS) entry which is preliminary data.</text>
</comment>
<organism evidence="4 5">
    <name type="scientific">Rhizosaccharibacter radicis</name>
    <dbReference type="NCBI Taxonomy" id="2782605"/>
    <lineage>
        <taxon>Bacteria</taxon>
        <taxon>Pseudomonadati</taxon>
        <taxon>Pseudomonadota</taxon>
        <taxon>Alphaproteobacteria</taxon>
        <taxon>Acetobacterales</taxon>
        <taxon>Acetobacteraceae</taxon>
        <taxon>Rhizosaccharibacter</taxon>
    </lineage>
</organism>
<evidence type="ECO:0000313" key="4">
    <source>
        <dbReference type="EMBL" id="MCQ8239346.1"/>
    </source>
</evidence>
<comment type="similarity">
    <text evidence="1">Belongs to the pseudouridine synthase RluA family.</text>
</comment>
<dbReference type="Proteomes" id="UP001524547">
    <property type="component" value="Unassembled WGS sequence"/>
</dbReference>
<dbReference type="Pfam" id="PF00849">
    <property type="entry name" value="PseudoU_synth_2"/>
    <property type="match status" value="1"/>
</dbReference>